<dbReference type="CDD" id="cd17039">
    <property type="entry name" value="Ubl_ubiquitin_like"/>
    <property type="match status" value="1"/>
</dbReference>
<feature type="region of interest" description="Disordered" evidence="3">
    <location>
        <begin position="881"/>
        <end position="902"/>
    </location>
</feature>
<dbReference type="Proteomes" id="UP000198211">
    <property type="component" value="Unassembled WGS sequence"/>
</dbReference>
<dbReference type="STRING" id="4795.A0A225VY45"/>
<feature type="region of interest" description="Disordered" evidence="3">
    <location>
        <begin position="1140"/>
        <end position="1167"/>
    </location>
</feature>
<dbReference type="OrthoDB" id="676979at2759"/>
<evidence type="ECO:0000313" key="4">
    <source>
        <dbReference type="EMBL" id="OWZ10272.1"/>
    </source>
</evidence>
<evidence type="ECO:0000256" key="2">
    <source>
        <dbReference type="ARBA" id="ARBA00022737"/>
    </source>
</evidence>
<dbReference type="EMBL" id="NBNE01002500">
    <property type="protein sequence ID" value="OWZ10272.1"/>
    <property type="molecule type" value="Genomic_DNA"/>
</dbReference>
<feature type="compositionally biased region" description="Basic and acidic residues" evidence="3">
    <location>
        <begin position="1076"/>
        <end position="1085"/>
    </location>
</feature>
<keyword evidence="1" id="KW-0433">Leucine-rich repeat</keyword>
<dbReference type="InterPro" id="IPR050216">
    <property type="entry name" value="LRR_domain-containing"/>
</dbReference>
<dbReference type="PANTHER" id="PTHR48051">
    <property type="match status" value="1"/>
</dbReference>
<feature type="compositionally biased region" description="Basic residues" evidence="3">
    <location>
        <begin position="1065"/>
        <end position="1075"/>
    </location>
</feature>
<name>A0A225VY45_9STRA</name>
<dbReference type="PANTHER" id="PTHR48051:SF25">
    <property type="entry name" value="LEUCINE RICH REPEAT PROTEIN"/>
    <property type="match status" value="1"/>
</dbReference>
<evidence type="ECO:0000256" key="1">
    <source>
        <dbReference type="ARBA" id="ARBA00022614"/>
    </source>
</evidence>
<keyword evidence="2" id="KW-0677">Repeat</keyword>
<organism evidence="4 5">
    <name type="scientific">Phytophthora megakarya</name>
    <dbReference type="NCBI Taxonomy" id="4795"/>
    <lineage>
        <taxon>Eukaryota</taxon>
        <taxon>Sar</taxon>
        <taxon>Stramenopiles</taxon>
        <taxon>Oomycota</taxon>
        <taxon>Peronosporomycetes</taxon>
        <taxon>Peronosporales</taxon>
        <taxon>Peronosporaceae</taxon>
        <taxon>Phytophthora</taxon>
    </lineage>
</organism>
<dbReference type="GO" id="GO:0005737">
    <property type="term" value="C:cytoplasm"/>
    <property type="evidence" value="ECO:0007669"/>
    <property type="project" value="TreeGrafter"/>
</dbReference>
<feature type="region of interest" description="Disordered" evidence="3">
    <location>
        <begin position="1065"/>
        <end position="1096"/>
    </location>
</feature>
<proteinExistence type="predicted"/>
<protein>
    <submittedName>
        <fullName evidence="4">Putative LRR protein</fullName>
    </submittedName>
</protein>
<accession>A0A225VY45</accession>
<comment type="caution">
    <text evidence="4">The sequence shown here is derived from an EMBL/GenBank/DDBJ whole genome shotgun (WGS) entry which is preliminary data.</text>
</comment>
<dbReference type="Gene3D" id="3.80.10.10">
    <property type="entry name" value="Ribonuclease Inhibitor"/>
    <property type="match status" value="2"/>
</dbReference>
<gene>
    <name evidence="4" type="ORF">PHMEG_00016902</name>
</gene>
<dbReference type="SMART" id="SM00369">
    <property type="entry name" value="LRR_TYP"/>
    <property type="match status" value="10"/>
</dbReference>
<evidence type="ECO:0000313" key="5">
    <source>
        <dbReference type="Proteomes" id="UP000198211"/>
    </source>
</evidence>
<dbReference type="SMART" id="SM00364">
    <property type="entry name" value="LRR_BAC"/>
    <property type="match status" value="6"/>
</dbReference>
<dbReference type="InterPro" id="IPR032675">
    <property type="entry name" value="LRR_dom_sf"/>
</dbReference>
<evidence type="ECO:0000256" key="3">
    <source>
        <dbReference type="SAM" id="MobiDB-lite"/>
    </source>
</evidence>
<reference evidence="5" key="1">
    <citation type="submission" date="2017-03" db="EMBL/GenBank/DDBJ databases">
        <title>Phytopthora megakarya and P. palmivora, two closely related causual agents of cacao black pod achieved similar genome size and gene model numbers by different mechanisms.</title>
        <authorList>
            <person name="Ali S."/>
            <person name="Shao J."/>
            <person name="Larry D.J."/>
            <person name="Kronmiller B."/>
            <person name="Shen D."/>
            <person name="Strem M.D."/>
            <person name="Melnick R.L."/>
            <person name="Guiltinan M.J."/>
            <person name="Tyler B.M."/>
            <person name="Meinhardt L.W."/>
            <person name="Bailey B.A."/>
        </authorList>
    </citation>
    <scope>NUCLEOTIDE SEQUENCE [LARGE SCALE GENOMIC DNA]</scope>
    <source>
        <strain evidence="5">zdho120</strain>
    </source>
</reference>
<dbReference type="SUPFAM" id="SSF52058">
    <property type="entry name" value="L domain-like"/>
    <property type="match status" value="1"/>
</dbReference>
<dbReference type="InterPro" id="IPR003591">
    <property type="entry name" value="Leu-rich_rpt_typical-subtyp"/>
</dbReference>
<sequence>MVTDPVSLGRSPAEVSTINSLRSLPDLLLYSGRPQSAKCDDVNDRGRNITSSVTTLRTLCCVQGRRQSITNTLPHTEFGSLERWLTLAEVFAKLDDDALNLEREIQVHEHKRIALNRSNAMKLPPVEAGELGPKLQCLQEVLSTSRFRAYCRDLWVLVRNLRLRLDLYGTRMLDFERHLCREPLVPTEKLLWLLNEAERRLRLDLYGTRMLDFERHLCREPLVPSEKLLQLLNEAERGLPKLDKVNRLGSTISPTENLPPIEYADYALLFQHCSDPVTSDTSVVTEDFVTLLRITEDFVTLLRSLPLERETLLRYVFEQLADSHRGEGHCPPPDYTRIHHLYAATRLQRKHCSPEETEAVEAWLDVVGSKAITLQDLFQFHVPVSDANVSEDAEFVRFVQRMWGFDHLAVTDADRGEAIQHLLEGYTAKCNLHELMTRKLELLVKIPRAQARIQSVSALIESELQHLRVLQAPTGLVRWLQSDESINARLGCTLVQLRELTLSGQILTAIPDFVASLQELQILDLHDNRLATISSKLGTMKTIRRLNLSDNLLHDASFAQTDEMWSQLEVLSELSLSGNKLTSLPSALVAIPFLNTLDLSRNSLRIIRGEVVKLWKGRSYLSTLDLHANSLTALPEEIQVLFGALRRLFLHQNYLASLPSTISELIKLEELTLSQNQLARTQKTLNNSLTRVDVRGNRLRSVVDWTPLVLANCQALHLQNNSLRELPQGFFATFPSLRICELQNNQLRLLPMGITECTRLQILHVNNNCLQSVPGVLVELPFLEVLNVTENELTEIPLEWHAFETQSDGGRVLHSLMLRRNPLRNKVLMNIVDGSTDGSPFSASVASDDVVCEGVIKKLLDGLREASFMLRDTRMVRVSTRKAWTESDEDDERPESASTKPKWRGIARDVNNYLEQRIRAMQQPKSGRNSSLIVDVKSFERLIRSLPFTCSKRELTYLVRRFLALGNPDDEVVKRRYIDGLAFLQAIERFGRWRSIATPSKRPIRSIPKPTIDTAGPIIRYLEVLYRRMLQEQEDKYEPQIVQNGCDEIQRYSTPSKPRFKIKVRTKRMAKTPRPHIKDSSTEKRRPTHTRNQVPEQFIKFNKCRADVIADRQRQRIQVLEQQLVDQKLLLLAPQNPQLGKSKRTDTNNGSAIVPTEVGTMSDHESRDTGTCDHILAISVKCLHLRGPEENDVKCLHLRGPDENELNGEQAEPARLEFYLKPDDSVQYLKQQLEARIGVSIDQQILVANSVGRGVPSMRLRNNGMLREYSQYVGGTSRWSLTLLIGQSLPLLSGLPHDV</sequence>
<keyword evidence="5" id="KW-1185">Reference proteome</keyword>